<evidence type="ECO:0000256" key="1">
    <source>
        <dbReference type="SAM" id="MobiDB-lite"/>
    </source>
</evidence>
<accession>A0A6B0UZM2</accession>
<dbReference type="AlphaFoldDB" id="A0A6B0UZM2"/>
<evidence type="ECO:0000313" key="2">
    <source>
        <dbReference type="EMBL" id="MXU95317.1"/>
    </source>
</evidence>
<feature type="region of interest" description="Disordered" evidence="1">
    <location>
        <begin position="48"/>
        <end position="75"/>
    </location>
</feature>
<sequence>MDPAGRLVGPASAAALALRFWAPVDPCWASISARSRLSETGCSALERLQPSPLRSSAEKSSEESRSPMRSAPSRPRRWCSRRRWCASISFDWPTRGSSSRSNSLPSDASRSAPCRITMRMSKCVKRRRHGVPSAPGTPFSFAGGSHWGTCETMASTAWLPAMRVSQHALCRYLRTLARRWCSS</sequence>
<organism evidence="2">
    <name type="scientific">Ixodes ricinus</name>
    <name type="common">Common tick</name>
    <name type="synonym">Acarus ricinus</name>
    <dbReference type="NCBI Taxonomy" id="34613"/>
    <lineage>
        <taxon>Eukaryota</taxon>
        <taxon>Metazoa</taxon>
        <taxon>Ecdysozoa</taxon>
        <taxon>Arthropoda</taxon>
        <taxon>Chelicerata</taxon>
        <taxon>Arachnida</taxon>
        <taxon>Acari</taxon>
        <taxon>Parasitiformes</taxon>
        <taxon>Ixodida</taxon>
        <taxon>Ixodoidea</taxon>
        <taxon>Ixodidae</taxon>
        <taxon>Ixodinae</taxon>
        <taxon>Ixodes</taxon>
    </lineage>
</organism>
<reference evidence="2" key="1">
    <citation type="submission" date="2019-12" db="EMBL/GenBank/DDBJ databases">
        <title>An insight into the sialome of adult female Ixodes ricinus ticks feeding for 6 days.</title>
        <authorList>
            <person name="Perner J."/>
            <person name="Ribeiro J.M.C."/>
        </authorList>
    </citation>
    <scope>NUCLEOTIDE SEQUENCE</scope>
    <source>
        <strain evidence="2">Semi-engorged</strain>
        <tissue evidence="2">Salivary glands</tissue>
    </source>
</reference>
<dbReference type="EMBL" id="GIFC01013234">
    <property type="protein sequence ID" value="MXU95317.1"/>
    <property type="molecule type" value="Transcribed_RNA"/>
</dbReference>
<feature type="compositionally biased region" description="Basic and acidic residues" evidence="1">
    <location>
        <begin position="56"/>
        <end position="66"/>
    </location>
</feature>
<proteinExistence type="predicted"/>
<protein>
    <submittedName>
        <fullName evidence="2">Uncharacterized protein</fullName>
    </submittedName>
</protein>
<name>A0A6B0UZM2_IXORI</name>